<keyword evidence="5" id="KW-1185">Reference proteome</keyword>
<feature type="domain" description="Histidine kinase/HSP90-like ATPase" evidence="3">
    <location>
        <begin position="29"/>
        <end position="139"/>
    </location>
</feature>
<dbReference type="EMBL" id="JBBDHD010000022">
    <property type="protein sequence ID" value="MFH7595734.1"/>
    <property type="molecule type" value="Genomic_DNA"/>
</dbReference>
<reference evidence="4 5" key="1">
    <citation type="submission" date="2024-03" db="EMBL/GenBank/DDBJ databases">
        <title>Whole genome sequencing of Streptomyces racemochromogenes, to identify antimicrobial biosynthetic gene clusters.</title>
        <authorList>
            <person name="Suryawanshi P."/>
            <person name="Krishnaraj P.U."/>
            <person name="Arun Y.P."/>
            <person name="Suryawanshi M.P."/>
            <person name="Rakshit O."/>
        </authorList>
    </citation>
    <scope>NUCLEOTIDE SEQUENCE [LARGE SCALE GENOMIC DNA]</scope>
    <source>
        <strain evidence="4 5">AUDT626</strain>
    </source>
</reference>
<protein>
    <submittedName>
        <fullName evidence="4">ATP-binding protein</fullName>
    </submittedName>
</protein>
<accession>A0ABW7PBI0</accession>
<evidence type="ECO:0000313" key="5">
    <source>
        <dbReference type="Proteomes" id="UP001610631"/>
    </source>
</evidence>
<dbReference type="PANTHER" id="PTHR35526:SF3">
    <property type="entry name" value="ANTI-SIGMA-F FACTOR RSBW"/>
    <property type="match status" value="1"/>
</dbReference>
<keyword evidence="1" id="KW-0418">Kinase</keyword>
<comment type="caution">
    <text evidence="4">The sequence shown here is derived from an EMBL/GenBank/DDBJ whole genome shotgun (WGS) entry which is preliminary data.</text>
</comment>
<dbReference type="Proteomes" id="UP001610631">
    <property type="component" value="Unassembled WGS sequence"/>
</dbReference>
<dbReference type="Pfam" id="PF13581">
    <property type="entry name" value="HATPase_c_2"/>
    <property type="match status" value="1"/>
</dbReference>
<dbReference type="InterPro" id="IPR036890">
    <property type="entry name" value="HATPase_C_sf"/>
</dbReference>
<evidence type="ECO:0000313" key="4">
    <source>
        <dbReference type="EMBL" id="MFH7595734.1"/>
    </source>
</evidence>
<keyword evidence="4" id="KW-0547">Nucleotide-binding</keyword>
<dbReference type="RefSeq" id="WP_395509591.1">
    <property type="nucleotide sequence ID" value="NZ_JBBDHD010000022.1"/>
</dbReference>
<dbReference type="CDD" id="cd16936">
    <property type="entry name" value="HATPase_RsbW-like"/>
    <property type="match status" value="1"/>
</dbReference>
<evidence type="ECO:0000256" key="1">
    <source>
        <dbReference type="ARBA" id="ARBA00022527"/>
    </source>
</evidence>
<organism evidence="4 5">
    <name type="scientific">Streptomyces racemochromogenes</name>
    <dbReference type="NCBI Taxonomy" id="67353"/>
    <lineage>
        <taxon>Bacteria</taxon>
        <taxon>Bacillati</taxon>
        <taxon>Actinomycetota</taxon>
        <taxon>Actinomycetes</taxon>
        <taxon>Kitasatosporales</taxon>
        <taxon>Streptomycetaceae</taxon>
        <taxon>Streptomyces</taxon>
    </lineage>
</organism>
<dbReference type="Gene3D" id="3.30.565.10">
    <property type="entry name" value="Histidine kinase-like ATPase, C-terminal domain"/>
    <property type="match status" value="1"/>
</dbReference>
<keyword evidence="1" id="KW-0723">Serine/threonine-protein kinase</keyword>
<proteinExistence type="predicted"/>
<keyword evidence="4" id="KW-0067">ATP-binding</keyword>
<evidence type="ECO:0000259" key="3">
    <source>
        <dbReference type="Pfam" id="PF13581"/>
    </source>
</evidence>
<dbReference type="InterPro" id="IPR003594">
    <property type="entry name" value="HATPase_dom"/>
</dbReference>
<feature type="region of interest" description="Disordered" evidence="2">
    <location>
        <begin position="1"/>
        <end position="36"/>
    </location>
</feature>
<keyword evidence="1" id="KW-0808">Transferase</keyword>
<dbReference type="GO" id="GO:0005524">
    <property type="term" value="F:ATP binding"/>
    <property type="evidence" value="ECO:0007669"/>
    <property type="project" value="UniProtKB-KW"/>
</dbReference>
<sequence length="145" mass="15050">MNHPPPPSQSLQGAQRHPEEGLGARPATPQPESAAAAREHVRELLLLAGVSLDSVPAADALLVTSELVTNAIRHGHGVTAFRADIADGVLSLSVADANPLPPTARTGSAEHPGGYGWPLVQCLAERVDCTTRADGKTITTAMRLS</sequence>
<name>A0ABW7PBI0_9ACTN</name>
<dbReference type="InterPro" id="IPR050267">
    <property type="entry name" value="Anti-sigma-factor_SerPK"/>
</dbReference>
<dbReference type="PANTHER" id="PTHR35526">
    <property type="entry name" value="ANTI-SIGMA-F FACTOR RSBW-RELATED"/>
    <property type="match status" value="1"/>
</dbReference>
<gene>
    <name evidence="4" type="ORF">WDV06_11615</name>
</gene>
<dbReference type="SUPFAM" id="SSF55874">
    <property type="entry name" value="ATPase domain of HSP90 chaperone/DNA topoisomerase II/histidine kinase"/>
    <property type="match status" value="1"/>
</dbReference>
<evidence type="ECO:0000256" key="2">
    <source>
        <dbReference type="SAM" id="MobiDB-lite"/>
    </source>
</evidence>